<evidence type="ECO:0000256" key="2">
    <source>
        <dbReference type="ARBA" id="ARBA00022723"/>
    </source>
</evidence>
<dbReference type="PROSITE" id="PS51918">
    <property type="entry name" value="RADICAL_SAM"/>
    <property type="match status" value="1"/>
</dbReference>
<dbReference type="SUPFAM" id="SSF102114">
    <property type="entry name" value="Radical SAM enzymes"/>
    <property type="match status" value="1"/>
</dbReference>
<dbReference type="GO" id="GO:0003824">
    <property type="term" value="F:catalytic activity"/>
    <property type="evidence" value="ECO:0007669"/>
    <property type="project" value="InterPro"/>
</dbReference>
<dbReference type="EMBL" id="BARS01021151">
    <property type="protein sequence ID" value="GAG13852.1"/>
    <property type="molecule type" value="Genomic_DNA"/>
</dbReference>
<dbReference type="PANTHER" id="PTHR11228">
    <property type="entry name" value="RADICAL SAM DOMAIN PROTEIN"/>
    <property type="match status" value="1"/>
</dbReference>
<sequence>ARILYRILRGFFRALVLRKNTLRTIHILPTFDCQARCRMCSVAKFKKGQKNVLTLADYESVADQGAKMGAIAVTLLGGEPLLVKNIEEIVRVFKSRHFFVSIVSNGIAFTRDCAGKLRSAGLDSIHFGLESLDEKVNDELRGFPGQCRKVMEAIQICKEEGLRVGLCTVLFPGEMRRYVELAEYCEKNDIRAALPTLAAVGAAEDMGPASEEHHRQVMGLLRDHPCLNVDWAFSYFLGPRCPSGKEKIAITCYGDVLGCTLNHISFGNIRQE</sequence>
<dbReference type="SMART" id="SM00729">
    <property type="entry name" value="Elp3"/>
    <property type="match status" value="1"/>
</dbReference>
<dbReference type="SFLD" id="SFLDG01067">
    <property type="entry name" value="SPASM/twitch_domain_containing"/>
    <property type="match status" value="1"/>
</dbReference>
<dbReference type="Gene3D" id="3.20.20.70">
    <property type="entry name" value="Aldolase class I"/>
    <property type="match status" value="1"/>
</dbReference>
<evidence type="ECO:0000256" key="4">
    <source>
        <dbReference type="ARBA" id="ARBA00023014"/>
    </source>
</evidence>
<accession>X0VRT5</accession>
<evidence type="ECO:0000259" key="5">
    <source>
        <dbReference type="PROSITE" id="PS51918"/>
    </source>
</evidence>
<dbReference type="AlphaFoldDB" id="X0VRT5"/>
<evidence type="ECO:0000256" key="3">
    <source>
        <dbReference type="ARBA" id="ARBA00023004"/>
    </source>
</evidence>
<feature type="non-terminal residue" evidence="6">
    <location>
        <position position="272"/>
    </location>
</feature>
<name>X0VRT5_9ZZZZ</name>
<evidence type="ECO:0000256" key="1">
    <source>
        <dbReference type="ARBA" id="ARBA00022691"/>
    </source>
</evidence>
<dbReference type="SFLD" id="SFLDS00029">
    <property type="entry name" value="Radical_SAM"/>
    <property type="match status" value="1"/>
</dbReference>
<evidence type="ECO:0000313" key="6">
    <source>
        <dbReference type="EMBL" id="GAG13852.1"/>
    </source>
</evidence>
<dbReference type="CDD" id="cd01335">
    <property type="entry name" value="Radical_SAM"/>
    <property type="match status" value="1"/>
</dbReference>
<keyword evidence="2" id="KW-0479">Metal-binding</keyword>
<gene>
    <name evidence="6" type="ORF">S01H1_34022</name>
</gene>
<dbReference type="PANTHER" id="PTHR11228:SF7">
    <property type="entry name" value="PQQA PEPTIDE CYCLASE"/>
    <property type="match status" value="1"/>
</dbReference>
<dbReference type="GO" id="GO:0046872">
    <property type="term" value="F:metal ion binding"/>
    <property type="evidence" value="ECO:0007669"/>
    <property type="project" value="UniProtKB-KW"/>
</dbReference>
<dbReference type="Pfam" id="PF04055">
    <property type="entry name" value="Radical_SAM"/>
    <property type="match status" value="1"/>
</dbReference>
<keyword evidence="4" id="KW-0411">Iron-sulfur</keyword>
<keyword evidence="1" id="KW-0949">S-adenosyl-L-methionine</keyword>
<protein>
    <recommendedName>
        <fullName evidence="5">Radical SAM core domain-containing protein</fullName>
    </recommendedName>
</protein>
<feature type="non-terminal residue" evidence="6">
    <location>
        <position position="1"/>
    </location>
</feature>
<feature type="domain" description="Radical SAM core" evidence="5">
    <location>
        <begin position="17"/>
        <end position="230"/>
    </location>
</feature>
<dbReference type="InterPro" id="IPR006638">
    <property type="entry name" value="Elp3/MiaA/NifB-like_rSAM"/>
</dbReference>
<dbReference type="InterPro" id="IPR058240">
    <property type="entry name" value="rSAM_sf"/>
</dbReference>
<dbReference type="InterPro" id="IPR050377">
    <property type="entry name" value="Radical_SAM_PqqE_MftC-like"/>
</dbReference>
<dbReference type="GO" id="GO:0051536">
    <property type="term" value="F:iron-sulfur cluster binding"/>
    <property type="evidence" value="ECO:0007669"/>
    <property type="project" value="UniProtKB-KW"/>
</dbReference>
<organism evidence="6">
    <name type="scientific">marine sediment metagenome</name>
    <dbReference type="NCBI Taxonomy" id="412755"/>
    <lineage>
        <taxon>unclassified sequences</taxon>
        <taxon>metagenomes</taxon>
        <taxon>ecological metagenomes</taxon>
    </lineage>
</organism>
<reference evidence="6" key="1">
    <citation type="journal article" date="2014" name="Front. Microbiol.">
        <title>High frequency of phylogenetically diverse reductive dehalogenase-homologous genes in deep subseafloor sedimentary metagenomes.</title>
        <authorList>
            <person name="Kawai M."/>
            <person name="Futagami T."/>
            <person name="Toyoda A."/>
            <person name="Takaki Y."/>
            <person name="Nishi S."/>
            <person name="Hori S."/>
            <person name="Arai W."/>
            <person name="Tsubouchi T."/>
            <person name="Morono Y."/>
            <person name="Uchiyama I."/>
            <person name="Ito T."/>
            <person name="Fujiyama A."/>
            <person name="Inagaki F."/>
            <person name="Takami H."/>
        </authorList>
    </citation>
    <scope>NUCLEOTIDE SEQUENCE</scope>
    <source>
        <strain evidence="6">Expedition CK06-06</strain>
    </source>
</reference>
<comment type="caution">
    <text evidence="6">The sequence shown here is derived from an EMBL/GenBank/DDBJ whole genome shotgun (WGS) entry which is preliminary data.</text>
</comment>
<proteinExistence type="predicted"/>
<dbReference type="InterPro" id="IPR013785">
    <property type="entry name" value="Aldolase_TIM"/>
</dbReference>
<keyword evidence="3" id="KW-0408">Iron</keyword>
<dbReference type="InterPro" id="IPR007197">
    <property type="entry name" value="rSAM"/>
</dbReference>